<dbReference type="EMBL" id="QJJK01000004">
    <property type="protein sequence ID" value="PXW60135.1"/>
    <property type="molecule type" value="Genomic_DNA"/>
</dbReference>
<dbReference type="Proteomes" id="UP000248021">
    <property type="component" value="Unassembled WGS sequence"/>
</dbReference>
<sequence length="107" mass="12000">MSPPVHPVEFVGQDRVKYLHVRNIKGAVPNFAECFVDEGDIDIVRILKILQRNSFGGFVIDDHVPQMTHDTPWGHRGRAFSTGYLRGLCRALDSHETEAIKPAVTFG</sequence>
<accession>A0A2V3U8J5</accession>
<dbReference type="Gene3D" id="3.20.20.150">
    <property type="entry name" value="Divalent-metal-dependent TIM barrel enzymes"/>
    <property type="match status" value="1"/>
</dbReference>
<comment type="caution">
    <text evidence="1">The sequence shown here is derived from an EMBL/GenBank/DDBJ whole genome shotgun (WGS) entry which is preliminary data.</text>
</comment>
<dbReference type="GO" id="GO:0006064">
    <property type="term" value="P:glucuronate catabolic process"/>
    <property type="evidence" value="ECO:0007669"/>
    <property type="project" value="InterPro"/>
</dbReference>
<organism evidence="1 2">
    <name type="scientific">Chelatococcus asaccharovorans</name>
    <dbReference type="NCBI Taxonomy" id="28210"/>
    <lineage>
        <taxon>Bacteria</taxon>
        <taxon>Pseudomonadati</taxon>
        <taxon>Pseudomonadota</taxon>
        <taxon>Alphaproteobacteria</taxon>
        <taxon>Hyphomicrobiales</taxon>
        <taxon>Chelatococcaceae</taxon>
        <taxon>Chelatococcus</taxon>
    </lineage>
</organism>
<dbReference type="InterPro" id="IPR004628">
    <property type="entry name" value="Man_deHydtase"/>
</dbReference>
<keyword evidence="2" id="KW-1185">Reference proteome</keyword>
<evidence type="ECO:0000313" key="2">
    <source>
        <dbReference type="Proteomes" id="UP000248021"/>
    </source>
</evidence>
<dbReference type="OrthoDB" id="9780250at2"/>
<dbReference type="RefSeq" id="WP_110374478.1">
    <property type="nucleotide sequence ID" value="NZ_JAHBRY010000001.1"/>
</dbReference>
<dbReference type="AlphaFoldDB" id="A0A2V3U8J5"/>
<dbReference type="SUPFAM" id="SSF51658">
    <property type="entry name" value="Xylose isomerase-like"/>
    <property type="match status" value="1"/>
</dbReference>
<protein>
    <submittedName>
        <fullName evidence="1">D-mannonate dehydratase UxuA</fullName>
    </submittedName>
</protein>
<gene>
    <name evidence="1" type="ORF">C7450_104187</name>
</gene>
<name>A0A2V3U8J5_9HYPH</name>
<proteinExistence type="predicted"/>
<reference evidence="1 2" key="1">
    <citation type="submission" date="2018-05" db="EMBL/GenBank/DDBJ databases">
        <title>Genomic Encyclopedia of Type Strains, Phase IV (KMG-IV): sequencing the most valuable type-strain genomes for metagenomic binning, comparative biology and taxonomic classification.</title>
        <authorList>
            <person name="Goeker M."/>
        </authorList>
    </citation>
    <scope>NUCLEOTIDE SEQUENCE [LARGE SCALE GENOMIC DNA]</scope>
    <source>
        <strain evidence="1 2">DSM 6462</strain>
    </source>
</reference>
<dbReference type="GO" id="GO:0008927">
    <property type="term" value="F:mannonate dehydratase activity"/>
    <property type="evidence" value="ECO:0007669"/>
    <property type="project" value="InterPro"/>
</dbReference>
<dbReference type="InterPro" id="IPR036237">
    <property type="entry name" value="Xyl_isomerase-like_sf"/>
</dbReference>
<dbReference type="Pfam" id="PF03786">
    <property type="entry name" value="UxuA"/>
    <property type="match status" value="1"/>
</dbReference>
<dbReference type="UniPathway" id="UPA00246"/>
<evidence type="ECO:0000313" key="1">
    <source>
        <dbReference type="EMBL" id="PXW60135.1"/>
    </source>
</evidence>